<evidence type="ECO:0000313" key="2">
    <source>
        <dbReference type="Proteomes" id="UP000814128"/>
    </source>
</evidence>
<evidence type="ECO:0000313" key="1">
    <source>
        <dbReference type="EMBL" id="KAI0035131.1"/>
    </source>
</evidence>
<name>A0ACB8QUL4_9AGAM</name>
<reference evidence="1" key="1">
    <citation type="submission" date="2021-02" db="EMBL/GenBank/DDBJ databases">
        <authorList>
            <consortium name="DOE Joint Genome Institute"/>
            <person name="Ahrendt S."/>
            <person name="Looney B.P."/>
            <person name="Miyauchi S."/>
            <person name="Morin E."/>
            <person name="Drula E."/>
            <person name="Courty P.E."/>
            <person name="Chicoki N."/>
            <person name="Fauchery L."/>
            <person name="Kohler A."/>
            <person name="Kuo A."/>
            <person name="Labutti K."/>
            <person name="Pangilinan J."/>
            <person name="Lipzen A."/>
            <person name="Riley R."/>
            <person name="Andreopoulos W."/>
            <person name="He G."/>
            <person name="Johnson J."/>
            <person name="Barry K.W."/>
            <person name="Grigoriev I.V."/>
            <person name="Nagy L."/>
            <person name="Hibbett D."/>
            <person name="Henrissat B."/>
            <person name="Matheny P.B."/>
            <person name="Labbe J."/>
            <person name="Martin F."/>
        </authorList>
    </citation>
    <scope>NUCLEOTIDE SEQUENCE</scope>
    <source>
        <strain evidence="1">EC-137</strain>
    </source>
</reference>
<keyword evidence="2" id="KW-1185">Reference proteome</keyword>
<dbReference type="Proteomes" id="UP000814128">
    <property type="component" value="Unassembled WGS sequence"/>
</dbReference>
<protein>
    <submittedName>
        <fullName evidence="1">Uncharacterized protein</fullName>
    </submittedName>
</protein>
<dbReference type="EMBL" id="MU273489">
    <property type="protein sequence ID" value="KAI0035131.1"/>
    <property type="molecule type" value="Genomic_DNA"/>
</dbReference>
<reference evidence="1" key="2">
    <citation type="journal article" date="2022" name="New Phytol.">
        <title>Evolutionary transition to the ectomycorrhizal habit in the genomes of a hyperdiverse lineage of mushroom-forming fungi.</title>
        <authorList>
            <person name="Looney B."/>
            <person name="Miyauchi S."/>
            <person name="Morin E."/>
            <person name="Drula E."/>
            <person name="Courty P.E."/>
            <person name="Kohler A."/>
            <person name="Kuo A."/>
            <person name="LaButti K."/>
            <person name="Pangilinan J."/>
            <person name="Lipzen A."/>
            <person name="Riley R."/>
            <person name="Andreopoulos W."/>
            <person name="He G."/>
            <person name="Johnson J."/>
            <person name="Nolan M."/>
            <person name="Tritt A."/>
            <person name="Barry K.W."/>
            <person name="Grigoriev I.V."/>
            <person name="Nagy L.G."/>
            <person name="Hibbett D."/>
            <person name="Henrissat B."/>
            <person name="Matheny P.B."/>
            <person name="Labbe J."/>
            <person name="Martin F.M."/>
        </authorList>
    </citation>
    <scope>NUCLEOTIDE SEQUENCE</scope>
    <source>
        <strain evidence="1">EC-137</strain>
    </source>
</reference>
<gene>
    <name evidence="1" type="ORF">K488DRAFT_83337</name>
</gene>
<sequence length="517" mass="56953">MSELATIPFGVPKAKRLRPAVTVVIVSLDSSGPPLHLPLMTYPQALAKPTHSSEVSALASANERRRVNPDSLAERLGPEVVAELERHIIPGETEMPPFSVRRDIQVKFGIDRRHIYDFYHSRGLRCLRNERAVQKKDDSVAPPELSRPRSSRGPIPNYTEPKRRRSSASPYVAPAPKAARGPRRSAPTRSPLSISTSSSLAHIQTRLDIDSGLPEDPPSHDSVDDPSAFSTDLSNFSSGPPSPVPSFLSESESISSCSTAASFVSPLTPFSAAGFKFETTSPPSSASISTCDGVETVDFGAHSLLSREEQLQPYSWLNQVLGPAKGIQECVGSYKQFMERQRNIYYEPFFDTDGLPAVVRSSPPESIPVVQPTSLRRKLDAAPRRPENGDEDDDLTLVYPSSSPPPSASAPDDRKDTERAYPLPSHAPPSLSPVLRPRPMQIEPVVIPQEVLRPPFPRWRASPLRPPTLPGEQVYPSFVIGNQDAYLMYQMEGAAVRNVWDESRCRLRMPPFVCSQW</sequence>
<accession>A0ACB8QUL4</accession>
<proteinExistence type="predicted"/>
<comment type="caution">
    <text evidence="1">The sequence shown here is derived from an EMBL/GenBank/DDBJ whole genome shotgun (WGS) entry which is preliminary data.</text>
</comment>
<organism evidence="1 2">
    <name type="scientific">Vararia minispora EC-137</name>
    <dbReference type="NCBI Taxonomy" id="1314806"/>
    <lineage>
        <taxon>Eukaryota</taxon>
        <taxon>Fungi</taxon>
        <taxon>Dikarya</taxon>
        <taxon>Basidiomycota</taxon>
        <taxon>Agaricomycotina</taxon>
        <taxon>Agaricomycetes</taxon>
        <taxon>Russulales</taxon>
        <taxon>Lachnocladiaceae</taxon>
        <taxon>Vararia</taxon>
    </lineage>
</organism>